<dbReference type="RefSeq" id="WP_020189729.1">
    <property type="nucleotide sequence ID" value="NZ_JTFC01000031.1"/>
</dbReference>
<gene>
    <name evidence="1" type="ORF">QI30_09245</name>
</gene>
<dbReference type="Gene3D" id="3.40.50.150">
    <property type="entry name" value="Vaccinia Virus protein VP39"/>
    <property type="match status" value="1"/>
</dbReference>
<dbReference type="AlphaFoldDB" id="A0A433RSJ3"/>
<dbReference type="Pfam" id="PF04445">
    <property type="entry name" value="SAM_MT"/>
    <property type="match status" value="1"/>
</dbReference>
<dbReference type="Proteomes" id="UP000288623">
    <property type="component" value="Unassembled WGS sequence"/>
</dbReference>
<dbReference type="PANTHER" id="PTHR36112">
    <property type="entry name" value="RIBOSOMAL RNA SMALL SUBUNIT METHYLTRANSFERASE J"/>
    <property type="match status" value="1"/>
</dbReference>
<dbReference type="InterPro" id="IPR029063">
    <property type="entry name" value="SAM-dependent_MTases_sf"/>
</dbReference>
<dbReference type="OrthoDB" id="1653798at2"/>
<sequence>MKTVVTTGGRPDDLSRQRALFASSTLAIPFVDRRKRSMQKIMEQEQANILVAGKMRYEYYAFGQKEPFFFHPSSAAFRAKRLARGEKDTFLEAVQLEKGDTLLDCTLGMATDSMLASIQVGEQGRIIGCEGNPVIAFMMQQGLQEYNYVEEKLLELASMRQIEVISSIAVDYLRQLPSNTMDVVYLDPMFEKTIEESKNFTPLREAGIHISLDDEWMYEALRVAKKRVVLKAHFRSPLFEKYHFKQLKRPNTKFHYGIFEK</sequence>
<keyword evidence="2" id="KW-1185">Reference proteome</keyword>
<name>A0A433RSJ3_9BACL</name>
<dbReference type="InterPro" id="IPR007536">
    <property type="entry name" value="16SrRNA_methylTrfase_J"/>
</dbReference>
<organism evidence="1 2">
    <name type="scientific">Candidatus Kurthia intestinigallinarum</name>
    <dbReference type="NCBI Taxonomy" id="1562256"/>
    <lineage>
        <taxon>Bacteria</taxon>
        <taxon>Bacillati</taxon>
        <taxon>Bacillota</taxon>
        <taxon>Bacilli</taxon>
        <taxon>Bacillales</taxon>
        <taxon>Caryophanaceae</taxon>
        <taxon>Kurthia</taxon>
    </lineage>
</organism>
<dbReference type="EMBL" id="JTFC01000031">
    <property type="protein sequence ID" value="RUS55132.1"/>
    <property type="molecule type" value="Genomic_DNA"/>
</dbReference>
<proteinExistence type="predicted"/>
<dbReference type="SUPFAM" id="SSF53335">
    <property type="entry name" value="S-adenosyl-L-methionine-dependent methyltransferases"/>
    <property type="match status" value="1"/>
</dbReference>
<accession>A0A433RSJ3</accession>
<comment type="caution">
    <text evidence="1">The sequence shown here is derived from an EMBL/GenBank/DDBJ whole genome shotgun (WGS) entry which is preliminary data.</text>
</comment>
<evidence type="ECO:0000313" key="1">
    <source>
        <dbReference type="EMBL" id="RUS55132.1"/>
    </source>
</evidence>
<reference evidence="1 2" key="1">
    <citation type="submission" date="2014-11" db="EMBL/GenBank/DDBJ databases">
        <title>Genome sequence and analysis of novel Kurthia sp.</title>
        <authorList>
            <person name="Lawson J.N."/>
            <person name="Gonzalez J.E."/>
            <person name="Rinauldi L."/>
            <person name="Xuan Z."/>
            <person name="Firman A."/>
            <person name="Shaddox L."/>
            <person name="Trudeau A."/>
            <person name="Shah S."/>
            <person name="Reiman D."/>
        </authorList>
    </citation>
    <scope>NUCLEOTIDE SEQUENCE [LARGE SCALE GENOMIC DNA]</scope>
    <source>
        <strain evidence="1 2">3B1D</strain>
    </source>
</reference>
<dbReference type="GO" id="GO:0008990">
    <property type="term" value="F:rRNA (guanine-N2-)-methyltransferase activity"/>
    <property type="evidence" value="ECO:0007669"/>
    <property type="project" value="InterPro"/>
</dbReference>
<evidence type="ECO:0008006" key="3">
    <source>
        <dbReference type="Google" id="ProtNLM"/>
    </source>
</evidence>
<evidence type="ECO:0000313" key="2">
    <source>
        <dbReference type="Proteomes" id="UP000288623"/>
    </source>
</evidence>
<protein>
    <recommendedName>
        <fullName evidence="3">Protein-L-IsoD(D-D) O-methyltransferase</fullName>
    </recommendedName>
</protein>
<dbReference type="PANTHER" id="PTHR36112:SF1">
    <property type="entry name" value="RIBOSOMAL RNA SMALL SUBUNIT METHYLTRANSFERASE J"/>
    <property type="match status" value="1"/>
</dbReference>